<comment type="similarity">
    <text evidence="1">Belongs to the short-chain dehydrogenases/reductases (SDR) family.</text>
</comment>
<evidence type="ECO:0000259" key="3">
    <source>
        <dbReference type="SMART" id="SM00822"/>
    </source>
</evidence>
<dbReference type="Proteomes" id="UP000320386">
    <property type="component" value="Chromosome"/>
</dbReference>
<evidence type="ECO:0000256" key="2">
    <source>
        <dbReference type="ARBA" id="ARBA00023002"/>
    </source>
</evidence>
<protein>
    <submittedName>
        <fullName evidence="4">3-oxoacyl-[acyl-carrier-protein] reductase FabG</fullName>
        <ecNumber evidence="4">1.1.1.100</ecNumber>
    </submittedName>
</protein>
<dbReference type="EC" id="1.1.1.100" evidence="4"/>
<dbReference type="KEGG" id="mcad:Pan265_25280"/>
<gene>
    <name evidence="4" type="primary">fabG_2</name>
    <name evidence="4" type="ORF">Pan265_25280</name>
</gene>
<evidence type="ECO:0000313" key="5">
    <source>
        <dbReference type="Proteomes" id="UP000320386"/>
    </source>
</evidence>
<dbReference type="InterPro" id="IPR057326">
    <property type="entry name" value="KR_dom"/>
</dbReference>
<dbReference type="InterPro" id="IPR036291">
    <property type="entry name" value="NAD(P)-bd_dom_sf"/>
</dbReference>
<dbReference type="Pfam" id="PF13561">
    <property type="entry name" value="adh_short_C2"/>
    <property type="match status" value="1"/>
</dbReference>
<dbReference type="FunFam" id="3.40.50.720:FF:000084">
    <property type="entry name" value="Short-chain dehydrogenase reductase"/>
    <property type="match status" value="1"/>
</dbReference>
<dbReference type="PANTHER" id="PTHR42760:SF133">
    <property type="entry name" value="3-OXOACYL-[ACYL-CARRIER-PROTEIN] REDUCTASE"/>
    <property type="match status" value="1"/>
</dbReference>
<evidence type="ECO:0000256" key="1">
    <source>
        <dbReference type="ARBA" id="ARBA00006484"/>
    </source>
</evidence>
<dbReference type="NCBIfam" id="NF009386">
    <property type="entry name" value="PRK12745.1"/>
    <property type="match status" value="1"/>
</dbReference>
<accession>A0A518C0A8</accession>
<reference evidence="4 5" key="1">
    <citation type="submission" date="2019-02" db="EMBL/GenBank/DDBJ databases">
        <title>Deep-cultivation of Planctomycetes and their phenomic and genomic characterization uncovers novel biology.</title>
        <authorList>
            <person name="Wiegand S."/>
            <person name="Jogler M."/>
            <person name="Boedeker C."/>
            <person name="Pinto D."/>
            <person name="Vollmers J."/>
            <person name="Rivas-Marin E."/>
            <person name="Kohn T."/>
            <person name="Peeters S.H."/>
            <person name="Heuer A."/>
            <person name="Rast P."/>
            <person name="Oberbeckmann S."/>
            <person name="Bunk B."/>
            <person name="Jeske O."/>
            <person name="Meyerdierks A."/>
            <person name="Storesund J.E."/>
            <person name="Kallscheuer N."/>
            <person name="Luecker S."/>
            <person name="Lage O.M."/>
            <person name="Pohl T."/>
            <person name="Merkel B.J."/>
            <person name="Hornburger P."/>
            <person name="Mueller R.-W."/>
            <person name="Bruemmer F."/>
            <person name="Labrenz M."/>
            <person name="Spormann A.M."/>
            <person name="Op den Camp H."/>
            <person name="Overmann J."/>
            <person name="Amann R."/>
            <person name="Jetten M.S.M."/>
            <person name="Mascher T."/>
            <person name="Medema M.H."/>
            <person name="Devos D.P."/>
            <person name="Kaster A.-K."/>
            <person name="Ovreas L."/>
            <person name="Rohde M."/>
            <person name="Galperin M.Y."/>
            <person name="Jogler C."/>
        </authorList>
    </citation>
    <scope>NUCLEOTIDE SEQUENCE [LARGE SCALE GENOMIC DNA]</scope>
    <source>
        <strain evidence="4 5">Pan265</strain>
    </source>
</reference>
<dbReference type="GO" id="GO:0004316">
    <property type="term" value="F:3-oxoacyl-[acyl-carrier-protein] reductase (NADPH) activity"/>
    <property type="evidence" value="ECO:0007669"/>
    <property type="project" value="UniProtKB-EC"/>
</dbReference>
<organism evidence="4 5">
    <name type="scientific">Mucisphaera calidilacus</name>
    <dbReference type="NCBI Taxonomy" id="2527982"/>
    <lineage>
        <taxon>Bacteria</taxon>
        <taxon>Pseudomonadati</taxon>
        <taxon>Planctomycetota</taxon>
        <taxon>Phycisphaerae</taxon>
        <taxon>Phycisphaerales</taxon>
        <taxon>Phycisphaeraceae</taxon>
        <taxon>Mucisphaera</taxon>
    </lineage>
</organism>
<dbReference type="InterPro" id="IPR002347">
    <property type="entry name" value="SDR_fam"/>
</dbReference>
<dbReference type="EMBL" id="CP036280">
    <property type="protein sequence ID" value="QDU72656.1"/>
    <property type="molecule type" value="Genomic_DNA"/>
</dbReference>
<dbReference type="RefSeq" id="WP_145446824.1">
    <property type="nucleotide sequence ID" value="NZ_CP036280.1"/>
</dbReference>
<feature type="domain" description="Ketoreductase" evidence="3">
    <location>
        <begin position="4"/>
        <end position="190"/>
    </location>
</feature>
<keyword evidence="5" id="KW-1185">Reference proteome</keyword>
<proteinExistence type="inferred from homology"/>
<dbReference type="PANTHER" id="PTHR42760">
    <property type="entry name" value="SHORT-CHAIN DEHYDROGENASES/REDUCTASES FAMILY MEMBER"/>
    <property type="match status" value="1"/>
</dbReference>
<dbReference type="OrthoDB" id="9803333at2"/>
<name>A0A518C0A8_9BACT</name>
<sequence length="257" mass="27841">MSRPVALVTGGSRGIGLGIARRLASDGYDLVINGRRPQADVQPVIDELTSLGVDVLYVAADIASLDDHERLVQAIDERFGRLDALINNAGVAPNERADIREATAESFDRLISINLRGPYFLTQRVANWMIQQKQADDTRTPSITFVTSISSTVVSVNRGDYCLSKAALSMAAQLWAARLGEFGIPCYEVRPGIIQTDMTSGVTEKYDKLFAEGIAIDRRWGKPEDVGSVVAALVRGDLPYATGQAIMVDGGLTTQRL</sequence>
<dbReference type="GO" id="GO:0048038">
    <property type="term" value="F:quinone binding"/>
    <property type="evidence" value="ECO:0007669"/>
    <property type="project" value="TreeGrafter"/>
</dbReference>
<dbReference type="SMART" id="SM00822">
    <property type="entry name" value="PKS_KR"/>
    <property type="match status" value="1"/>
</dbReference>
<keyword evidence="2 4" id="KW-0560">Oxidoreductase</keyword>
<dbReference type="GO" id="GO:0006633">
    <property type="term" value="P:fatty acid biosynthetic process"/>
    <property type="evidence" value="ECO:0007669"/>
    <property type="project" value="TreeGrafter"/>
</dbReference>
<dbReference type="SUPFAM" id="SSF51735">
    <property type="entry name" value="NAD(P)-binding Rossmann-fold domains"/>
    <property type="match status" value="1"/>
</dbReference>
<dbReference type="Gene3D" id="3.40.50.720">
    <property type="entry name" value="NAD(P)-binding Rossmann-like Domain"/>
    <property type="match status" value="1"/>
</dbReference>
<dbReference type="PRINTS" id="PR00081">
    <property type="entry name" value="GDHRDH"/>
</dbReference>
<evidence type="ECO:0000313" key="4">
    <source>
        <dbReference type="EMBL" id="QDU72656.1"/>
    </source>
</evidence>
<dbReference type="AlphaFoldDB" id="A0A518C0A8"/>